<dbReference type="PROSITE" id="PS51355">
    <property type="entry name" value="GLUTATHIONE_PEROXID_3"/>
    <property type="match status" value="1"/>
</dbReference>
<evidence type="ECO:0000256" key="3">
    <source>
        <dbReference type="ARBA" id="ARBA00006926"/>
    </source>
</evidence>
<evidence type="ECO:0000256" key="7">
    <source>
        <dbReference type="ARBA" id="ARBA00022729"/>
    </source>
</evidence>
<evidence type="ECO:0000313" key="11">
    <source>
        <dbReference type="Proteomes" id="UP001608902"/>
    </source>
</evidence>
<evidence type="ECO:0000256" key="1">
    <source>
        <dbReference type="ARBA" id="ARBA00000217"/>
    </source>
</evidence>
<dbReference type="EMBL" id="JBGFUD010000866">
    <property type="protein sequence ID" value="MFH4975360.1"/>
    <property type="molecule type" value="Genomic_DNA"/>
</dbReference>
<name>A0ABD6EGC3_9BILA</name>
<dbReference type="Proteomes" id="UP001608902">
    <property type="component" value="Unassembled WGS sequence"/>
</dbReference>
<organism evidence="10 11">
    <name type="scientific">Gnathostoma spinigerum</name>
    <dbReference type="NCBI Taxonomy" id="75299"/>
    <lineage>
        <taxon>Eukaryota</taxon>
        <taxon>Metazoa</taxon>
        <taxon>Ecdysozoa</taxon>
        <taxon>Nematoda</taxon>
        <taxon>Chromadorea</taxon>
        <taxon>Rhabditida</taxon>
        <taxon>Spirurina</taxon>
        <taxon>Gnathostomatomorpha</taxon>
        <taxon>Gnathostomatoidea</taxon>
        <taxon>Gnathostomatidae</taxon>
        <taxon>Gnathostoma</taxon>
    </lineage>
</organism>
<dbReference type="InterPro" id="IPR000889">
    <property type="entry name" value="Glutathione_peroxidase"/>
</dbReference>
<accession>A0ABD6EGC3</accession>
<sequence>MINVPTLKYQISAYTQQYLDFGPFIDINSKANITILAFPCDQFHLQEPAENHEILNGLKYVRPGNGFQLHKNLHIFGKLEVNGENQHPLYEFMKDLCPQTTSVIGKRSELIYDPIRENDITWNFEKFLVDRQENSGLSKNKFIDIINLRNIQPESTRRGDTGNVRKFVCESSDVNFRYVPLSLKADHLSIFSLSLI</sequence>
<dbReference type="PRINTS" id="PR01011">
    <property type="entry name" value="GLUTPROXDASE"/>
</dbReference>
<dbReference type="Pfam" id="PF00255">
    <property type="entry name" value="GSHPx"/>
    <property type="match status" value="1"/>
</dbReference>
<dbReference type="PANTHER" id="PTHR11592:SF88">
    <property type="entry name" value="GLUTATHIONE PEROXIDASE-RELATED"/>
    <property type="match status" value="1"/>
</dbReference>
<dbReference type="AlphaFoldDB" id="A0ABD6EGC3"/>
<evidence type="ECO:0000256" key="5">
    <source>
        <dbReference type="ARBA" id="ARBA00022525"/>
    </source>
</evidence>
<evidence type="ECO:0000256" key="9">
    <source>
        <dbReference type="RuleBase" id="RU000499"/>
    </source>
</evidence>
<dbReference type="Gene3D" id="3.40.30.10">
    <property type="entry name" value="Glutaredoxin"/>
    <property type="match status" value="1"/>
</dbReference>
<gene>
    <name evidence="10" type="ORF">AB6A40_002069</name>
</gene>
<comment type="caution">
    <text evidence="10">The sequence shown here is derived from an EMBL/GenBank/DDBJ whole genome shotgun (WGS) entry which is preliminary data.</text>
</comment>
<comment type="similarity">
    <text evidence="3 9">Belongs to the glutathione peroxidase family.</text>
</comment>
<keyword evidence="7" id="KW-0732">Signal</keyword>
<reference evidence="10 11" key="1">
    <citation type="submission" date="2024-08" db="EMBL/GenBank/DDBJ databases">
        <title>Gnathostoma spinigerum genome.</title>
        <authorList>
            <person name="Gonzalez-Bertolin B."/>
            <person name="Monzon S."/>
            <person name="Zaballos A."/>
            <person name="Jimenez P."/>
            <person name="Dekumyoy P."/>
            <person name="Varona S."/>
            <person name="Cuesta I."/>
            <person name="Sumanam S."/>
            <person name="Adisakwattana P."/>
            <person name="Gasser R.B."/>
            <person name="Hernandez-Gonzalez A."/>
            <person name="Young N.D."/>
            <person name="Perteguer M.J."/>
        </authorList>
    </citation>
    <scope>NUCLEOTIDE SEQUENCE [LARGE SCALE GENOMIC DNA]</scope>
    <source>
        <strain evidence="10">AL3</strain>
        <tissue evidence="10">Liver</tissue>
    </source>
</reference>
<keyword evidence="5" id="KW-0964">Secreted</keyword>
<keyword evidence="6 9" id="KW-0575">Peroxidase</keyword>
<evidence type="ECO:0000256" key="6">
    <source>
        <dbReference type="ARBA" id="ARBA00022559"/>
    </source>
</evidence>
<evidence type="ECO:0000256" key="8">
    <source>
        <dbReference type="ARBA" id="ARBA00023002"/>
    </source>
</evidence>
<keyword evidence="11" id="KW-1185">Reference proteome</keyword>
<comment type="subcellular location">
    <subcellularLocation>
        <location evidence="2">Secreted</location>
    </subcellularLocation>
</comment>
<evidence type="ECO:0000313" key="10">
    <source>
        <dbReference type="EMBL" id="MFH4975360.1"/>
    </source>
</evidence>
<evidence type="ECO:0000256" key="4">
    <source>
        <dbReference type="ARBA" id="ARBA00012310"/>
    </source>
</evidence>
<dbReference type="GO" id="GO:0005576">
    <property type="term" value="C:extracellular region"/>
    <property type="evidence" value="ECO:0007669"/>
    <property type="project" value="UniProtKB-SubCell"/>
</dbReference>
<comment type="catalytic activity">
    <reaction evidence="1">
        <text>2 glutathione + H2O2 = glutathione disulfide + 2 H2O</text>
        <dbReference type="Rhea" id="RHEA:16833"/>
        <dbReference type="ChEBI" id="CHEBI:15377"/>
        <dbReference type="ChEBI" id="CHEBI:16240"/>
        <dbReference type="ChEBI" id="CHEBI:57925"/>
        <dbReference type="ChEBI" id="CHEBI:58297"/>
        <dbReference type="EC" id="1.11.1.9"/>
    </reaction>
</comment>
<dbReference type="GO" id="GO:0004602">
    <property type="term" value="F:glutathione peroxidase activity"/>
    <property type="evidence" value="ECO:0007669"/>
    <property type="project" value="UniProtKB-EC"/>
</dbReference>
<dbReference type="InterPro" id="IPR036249">
    <property type="entry name" value="Thioredoxin-like_sf"/>
</dbReference>
<evidence type="ECO:0000256" key="2">
    <source>
        <dbReference type="ARBA" id="ARBA00004613"/>
    </source>
</evidence>
<protein>
    <recommendedName>
        <fullName evidence="4 9">Glutathione peroxidase</fullName>
    </recommendedName>
</protein>
<dbReference type="SUPFAM" id="SSF52833">
    <property type="entry name" value="Thioredoxin-like"/>
    <property type="match status" value="1"/>
</dbReference>
<keyword evidence="8 9" id="KW-0560">Oxidoreductase</keyword>
<proteinExistence type="inferred from homology"/>
<dbReference type="PANTHER" id="PTHR11592">
    <property type="entry name" value="GLUTATHIONE PEROXIDASE"/>
    <property type="match status" value="1"/>
</dbReference>